<evidence type="ECO:0000313" key="2">
    <source>
        <dbReference type="EMBL" id="CAL4079762.1"/>
    </source>
</evidence>
<name>A0AAV2QEA5_MEGNR</name>
<dbReference type="Proteomes" id="UP001497623">
    <property type="component" value="Unassembled WGS sequence"/>
</dbReference>
<sequence>MDKYQSLTGNEYPTLDEFLSKAQDVAARIARKNKNKLIESGNVTDNTPKKLNLNAESTIPSSITTVGFHKPQGGASKKVKKCIFCEDGGHSSCRCPKYTTVLSRITAYNFLHGSDPCNNCLVEHKGKCNPCQNRFCSDQYTHGTLACPLNLNHLRSESVSDSADTKEINVTTNKKNCSVALPTALVQIECGMKDKSLETVGLLFDTAAQQSLIYRDVVKRLNIEPIRQEYTTLVGFGMSKPMARNYDVVRVKLYKTGYPHRVTVTALVVDKPPAICNMAGISSLAKKLSKRGVDIADDRLVNQKRDIITSDLLIGSDYFQNTMYSSRPPQKVLGTYLLNTLWGSAIIGKIQGSTKFSDPQSVTPLSIVHVANGSDDLQGNLHHPGLLTSDGNDIITEFSSFSDIGINLNDREQLDTNAFEHFKKTVKYHDVKQFECGIPWVNGSPTQDLPHNKNVGLKLFHPTMEKLDQNPTKRDHYEDVHTNEVENNFMNKCLSKSLMILIFINIFSFIFLFHPTKHSFTKRVMRVKNLVTP</sequence>
<comment type="caution">
    <text evidence="2">The sequence shown here is derived from an EMBL/GenBank/DDBJ whole genome shotgun (WGS) entry which is preliminary data.</text>
</comment>
<accession>A0AAV2QEA5</accession>
<organism evidence="2 3">
    <name type="scientific">Meganyctiphanes norvegica</name>
    <name type="common">Northern krill</name>
    <name type="synonym">Thysanopoda norvegica</name>
    <dbReference type="NCBI Taxonomy" id="48144"/>
    <lineage>
        <taxon>Eukaryota</taxon>
        <taxon>Metazoa</taxon>
        <taxon>Ecdysozoa</taxon>
        <taxon>Arthropoda</taxon>
        <taxon>Crustacea</taxon>
        <taxon>Multicrustacea</taxon>
        <taxon>Malacostraca</taxon>
        <taxon>Eumalacostraca</taxon>
        <taxon>Eucarida</taxon>
        <taxon>Euphausiacea</taxon>
        <taxon>Euphausiidae</taxon>
        <taxon>Meganyctiphanes</taxon>
    </lineage>
</organism>
<keyword evidence="1" id="KW-0812">Transmembrane</keyword>
<evidence type="ECO:0000256" key="1">
    <source>
        <dbReference type="SAM" id="Phobius"/>
    </source>
</evidence>
<keyword evidence="3" id="KW-1185">Reference proteome</keyword>
<dbReference type="EMBL" id="CAXKWB010005772">
    <property type="protein sequence ID" value="CAL4079762.1"/>
    <property type="molecule type" value="Genomic_DNA"/>
</dbReference>
<dbReference type="AlphaFoldDB" id="A0AAV2QEA5"/>
<proteinExistence type="predicted"/>
<dbReference type="InterPro" id="IPR021109">
    <property type="entry name" value="Peptidase_aspartic_dom_sf"/>
</dbReference>
<reference evidence="2 3" key="1">
    <citation type="submission" date="2024-05" db="EMBL/GenBank/DDBJ databases">
        <authorList>
            <person name="Wallberg A."/>
        </authorList>
    </citation>
    <scope>NUCLEOTIDE SEQUENCE [LARGE SCALE GENOMIC DNA]</scope>
</reference>
<keyword evidence="1" id="KW-0472">Membrane</keyword>
<dbReference type="Gene3D" id="2.40.70.10">
    <property type="entry name" value="Acid Proteases"/>
    <property type="match status" value="1"/>
</dbReference>
<evidence type="ECO:0008006" key="4">
    <source>
        <dbReference type="Google" id="ProtNLM"/>
    </source>
</evidence>
<protein>
    <recommendedName>
        <fullName evidence="4">Peptidase aspartic putative domain-containing protein</fullName>
    </recommendedName>
</protein>
<evidence type="ECO:0000313" key="3">
    <source>
        <dbReference type="Proteomes" id="UP001497623"/>
    </source>
</evidence>
<keyword evidence="1" id="KW-1133">Transmembrane helix</keyword>
<feature type="transmembrane region" description="Helical" evidence="1">
    <location>
        <begin position="498"/>
        <end position="516"/>
    </location>
</feature>
<gene>
    <name evidence="2" type="ORF">MNOR_LOCUS11108</name>
</gene>
<feature type="non-terminal residue" evidence="2">
    <location>
        <position position="533"/>
    </location>
</feature>